<proteinExistence type="predicted"/>
<reference evidence="2 3" key="1">
    <citation type="submission" date="2018-11" db="EMBL/GenBank/DDBJ databases">
        <title>Deinococcus shelandsis sp. nov., isolated from South Shetland Islands soil of Antarctica.</title>
        <authorList>
            <person name="Tian J."/>
        </authorList>
    </citation>
    <scope>NUCLEOTIDE SEQUENCE [LARGE SCALE GENOMIC DNA]</scope>
    <source>
        <strain evidence="2 3">S14-83T</strain>
        <plasmid evidence="2 3">unnamed2</plasmid>
    </source>
</reference>
<name>A0A3G8YJD2_9DEIO</name>
<dbReference type="GO" id="GO:0005886">
    <property type="term" value="C:plasma membrane"/>
    <property type="evidence" value="ECO:0007669"/>
    <property type="project" value="TreeGrafter"/>
</dbReference>
<dbReference type="Gene3D" id="3.30.70.270">
    <property type="match status" value="1"/>
</dbReference>
<keyword evidence="3" id="KW-1185">Reference proteome</keyword>
<dbReference type="Proteomes" id="UP000276417">
    <property type="component" value="Plasmid unnamed2"/>
</dbReference>
<dbReference type="OrthoDB" id="9783388at2"/>
<dbReference type="GO" id="GO:1902201">
    <property type="term" value="P:negative regulation of bacterial-type flagellum-dependent cell motility"/>
    <property type="evidence" value="ECO:0007669"/>
    <property type="project" value="TreeGrafter"/>
</dbReference>
<gene>
    <name evidence="2" type="ORF">EHF33_18190</name>
</gene>
<dbReference type="Pfam" id="PF00990">
    <property type="entry name" value="GGDEF"/>
    <property type="match status" value="1"/>
</dbReference>
<keyword evidence="2" id="KW-0614">Plasmid</keyword>
<dbReference type="RefSeq" id="WP_124874888.1">
    <property type="nucleotide sequence ID" value="NZ_CP034186.1"/>
</dbReference>
<dbReference type="KEGG" id="dph:EHF33_18190"/>
<evidence type="ECO:0000313" key="2">
    <source>
        <dbReference type="EMBL" id="AZI44850.1"/>
    </source>
</evidence>
<dbReference type="PROSITE" id="PS50887">
    <property type="entry name" value="GGDEF"/>
    <property type="match status" value="1"/>
</dbReference>
<dbReference type="InterPro" id="IPR029787">
    <property type="entry name" value="Nucleotide_cyclase"/>
</dbReference>
<geneLocation type="plasmid" evidence="2 3">
    <name>unnamed2</name>
</geneLocation>
<dbReference type="PANTHER" id="PTHR45138:SF9">
    <property type="entry name" value="DIGUANYLATE CYCLASE DGCM-RELATED"/>
    <property type="match status" value="1"/>
</dbReference>
<protein>
    <submittedName>
        <fullName evidence="2">GGDEF domain-containing protein</fullName>
    </submittedName>
</protein>
<accession>A0A3G8YJD2</accession>
<feature type="domain" description="GGDEF" evidence="1">
    <location>
        <begin position="1"/>
        <end position="118"/>
    </location>
</feature>
<dbReference type="InterPro" id="IPR050469">
    <property type="entry name" value="Diguanylate_Cyclase"/>
</dbReference>
<evidence type="ECO:0000259" key="1">
    <source>
        <dbReference type="PROSITE" id="PS50887"/>
    </source>
</evidence>
<sequence>MPCTALVGDEVLRQVAGLLRSQLRRGDLLARYGGEEFVLVMTDTSRPATLDIGEDLRRTIQNHDWSAVRPELRLTISLGAAVARLDSTTSVQDVMRAADTALYAAKNAGRNRVAIRLAEASG</sequence>
<dbReference type="GO" id="GO:0052621">
    <property type="term" value="F:diguanylate cyclase activity"/>
    <property type="evidence" value="ECO:0007669"/>
    <property type="project" value="TreeGrafter"/>
</dbReference>
<dbReference type="PANTHER" id="PTHR45138">
    <property type="entry name" value="REGULATORY COMPONENTS OF SENSORY TRANSDUCTION SYSTEM"/>
    <property type="match status" value="1"/>
</dbReference>
<dbReference type="AlphaFoldDB" id="A0A3G8YJD2"/>
<dbReference type="GO" id="GO:0043709">
    <property type="term" value="P:cell adhesion involved in single-species biofilm formation"/>
    <property type="evidence" value="ECO:0007669"/>
    <property type="project" value="TreeGrafter"/>
</dbReference>
<dbReference type="SMART" id="SM00267">
    <property type="entry name" value="GGDEF"/>
    <property type="match status" value="1"/>
</dbReference>
<dbReference type="CDD" id="cd01949">
    <property type="entry name" value="GGDEF"/>
    <property type="match status" value="1"/>
</dbReference>
<dbReference type="EMBL" id="CP034186">
    <property type="protein sequence ID" value="AZI44850.1"/>
    <property type="molecule type" value="Genomic_DNA"/>
</dbReference>
<dbReference type="NCBIfam" id="TIGR00254">
    <property type="entry name" value="GGDEF"/>
    <property type="match status" value="1"/>
</dbReference>
<evidence type="ECO:0000313" key="3">
    <source>
        <dbReference type="Proteomes" id="UP000276417"/>
    </source>
</evidence>
<dbReference type="InterPro" id="IPR000160">
    <property type="entry name" value="GGDEF_dom"/>
</dbReference>
<organism evidence="2 3">
    <name type="scientific">Deinococcus psychrotolerans</name>
    <dbReference type="NCBI Taxonomy" id="2489213"/>
    <lineage>
        <taxon>Bacteria</taxon>
        <taxon>Thermotogati</taxon>
        <taxon>Deinococcota</taxon>
        <taxon>Deinococci</taxon>
        <taxon>Deinococcales</taxon>
        <taxon>Deinococcaceae</taxon>
        <taxon>Deinococcus</taxon>
    </lineage>
</organism>
<dbReference type="SUPFAM" id="SSF55073">
    <property type="entry name" value="Nucleotide cyclase"/>
    <property type="match status" value="1"/>
</dbReference>
<dbReference type="InterPro" id="IPR043128">
    <property type="entry name" value="Rev_trsase/Diguanyl_cyclase"/>
</dbReference>